<feature type="compositionally biased region" description="Basic and acidic residues" evidence="6">
    <location>
        <begin position="240"/>
        <end position="249"/>
    </location>
</feature>
<feature type="transmembrane region" description="Helical" evidence="7">
    <location>
        <begin position="101"/>
        <end position="120"/>
    </location>
</feature>
<feature type="transmembrane region" description="Helical" evidence="7">
    <location>
        <begin position="20"/>
        <end position="39"/>
    </location>
</feature>
<comment type="subcellular location">
    <subcellularLocation>
        <location evidence="1">Membrane</location>
        <topology evidence="1">Multi-pass membrane protein</topology>
    </subcellularLocation>
</comment>
<evidence type="ECO:0000256" key="2">
    <source>
        <dbReference type="ARBA" id="ARBA00007524"/>
    </source>
</evidence>
<feature type="transmembrane region" description="Helical" evidence="7">
    <location>
        <begin position="60"/>
        <end position="81"/>
    </location>
</feature>
<dbReference type="PANTHER" id="PTHR10057">
    <property type="entry name" value="PERIPHERAL-TYPE BENZODIAZEPINE RECEPTOR"/>
    <property type="match status" value="1"/>
</dbReference>
<dbReference type="OrthoDB" id="8841220at2759"/>
<dbReference type="InterPro" id="IPR004307">
    <property type="entry name" value="TspO_MBR"/>
</dbReference>
<feature type="compositionally biased region" description="Low complexity" evidence="6">
    <location>
        <begin position="227"/>
        <end position="236"/>
    </location>
</feature>
<organism evidence="8 9">
    <name type="scientific">Linnemannia elongata AG-77</name>
    <dbReference type="NCBI Taxonomy" id="1314771"/>
    <lineage>
        <taxon>Eukaryota</taxon>
        <taxon>Fungi</taxon>
        <taxon>Fungi incertae sedis</taxon>
        <taxon>Mucoromycota</taxon>
        <taxon>Mortierellomycotina</taxon>
        <taxon>Mortierellomycetes</taxon>
        <taxon>Mortierellales</taxon>
        <taxon>Mortierellaceae</taxon>
        <taxon>Linnemannia</taxon>
    </lineage>
</organism>
<sequence>MDNFYHSSQNFLNQNLARYPALAVGLPLVGGFISSSPSTRTAKGYYESLDKSSWAPHPTVFGPVWTGLYLSIGYASHLVALRADPTALTLPSIRSAAQTGLGLYGLSLALNFAWTPIFFWKKQIGAALVTAGGVFSSAVAVSYYFFKVDKAAGYLTLPYIAWLGYATALNYDIWIKNAQGPAADHARKFGKDANRLGKDVGDAARHAKSGLQHEAKQVKDDAKDAARSANRNAKNAVNDASDRLDRELR</sequence>
<protein>
    <recommendedName>
        <fullName evidence="10">TspO/MBR-related protein</fullName>
    </recommendedName>
</protein>
<keyword evidence="3 7" id="KW-0812">Transmembrane</keyword>
<keyword evidence="9" id="KW-1185">Reference proteome</keyword>
<proteinExistence type="inferred from homology"/>
<dbReference type="GO" id="GO:0033013">
    <property type="term" value="P:tetrapyrrole metabolic process"/>
    <property type="evidence" value="ECO:0007669"/>
    <property type="project" value="UniProtKB-ARBA"/>
</dbReference>
<dbReference type="InterPro" id="IPR038330">
    <property type="entry name" value="TspO/MBR-related_sf"/>
</dbReference>
<evidence type="ECO:0000313" key="8">
    <source>
        <dbReference type="EMBL" id="OAQ23342.1"/>
    </source>
</evidence>
<gene>
    <name evidence="8" type="ORF">K457DRAFT_142840</name>
</gene>
<name>A0A197JDX6_9FUNG</name>
<dbReference type="AlphaFoldDB" id="A0A197JDX6"/>
<dbReference type="STRING" id="1314771.A0A197JDX6"/>
<evidence type="ECO:0000256" key="3">
    <source>
        <dbReference type="ARBA" id="ARBA00022692"/>
    </source>
</evidence>
<keyword evidence="4 7" id="KW-1133">Transmembrane helix</keyword>
<dbReference type="GO" id="GO:0005741">
    <property type="term" value="C:mitochondrial outer membrane"/>
    <property type="evidence" value="ECO:0007669"/>
    <property type="project" value="TreeGrafter"/>
</dbReference>
<feature type="region of interest" description="Disordered" evidence="6">
    <location>
        <begin position="204"/>
        <end position="249"/>
    </location>
</feature>
<feature type="transmembrane region" description="Helical" evidence="7">
    <location>
        <begin position="127"/>
        <end position="146"/>
    </location>
</feature>
<feature type="compositionally biased region" description="Basic and acidic residues" evidence="6">
    <location>
        <begin position="204"/>
        <end position="226"/>
    </location>
</feature>
<evidence type="ECO:0000256" key="6">
    <source>
        <dbReference type="SAM" id="MobiDB-lite"/>
    </source>
</evidence>
<evidence type="ECO:0000256" key="1">
    <source>
        <dbReference type="ARBA" id="ARBA00004141"/>
    </source>
</evidence>
<dbReference type="PANTHER" id="PTHR10057:SF0">
    <property type="entry name" value="TRANSLOCATOR PROTEIN"/>
    <property type="match status" value="1"/>
</dbReference>
<keyword evidence="5 7" id="KW-0472">Membrane</keyword>
<accession>A0A197JDX6</accession>
<dbReference type="Gene3D" id="1.20.1260.100">
    <property type="entry name" value="TspO/MBR protein"/>
    <property type="match status" value="1"/>
</dbReference>
<dbReference type="Pfam" id="PF03073">
    <property type="entry name" value="TspO_MBR"/>
    <property type="match status" value="1"/>
</dbReference>
<dbReference type="Proteomes" id="UP000078512">
    <property type="component" value="Unassembled WGS sequence"/>
</dbReference>
<feature type="transmembrane region" description="Helical" evidence="7">
    <location>
        <begin position="152"/>
        <end position="171"/>
    </location>
</feature>
<comment type="similarity">
    <text evidence="2">Belongs to the TspO/BZRP family.</text>
</comment>
<dbReference type="CDD" id="cd15904">
    <property type="entry name" value="TSPO_MBR"/>
    <property type="match status" value="1"/>
</dbReference>
<dbReference type="FunFam" id="1.20.1260.100:FF:000001">
    <property type="entry name" value="translocator protein 2"/>
    <property type="match status" value="1"/>
</dbReference>
<evidence type="ECO:0000256" key="5">
    <source>
        <dbReference type="ARBA" id="ARBA00023136"/>
    </source>
</evidence>
<evidence type="ECO:0008006" key="10">
    <source>
        <dbReference type="Google" id="ProtNLM"/>
    </source>
</evidence>
<reference evidence="8 9" key="1">
    <citation type="submission" date="2016-05" db="EMBL/GenBank/DDBJ databases">
        <title>Genome sequencing reveals origins of a unique bacterial endosymbiosis in the earliest lineages of terrestrial Fungi.</title>
        <authorList>
            <consortium name="DOE Joint Genome Institute"/>
            <person name="Uehling J."/>
            <person name="Gryganskyi A."/>
            <person name="Hameed K."/>
            <person name="Tschaplinski T."/>
            <person name="Misztal P."/>
            <person name="Wu S."/>
            <person name="Desiro A."/>
            <person name="Vande Pol N."/>
            <person name="Du Z.-Y."/>
            <person name="Zienkiewicz A."/>
            <person name="Zienkiewicz K."/>
            <person name="Morin E."/>
            <person name="Tisserant E."/>
            <person name="Splivallo R."/>
            <person name="Hainaut M."/>
            <person name="Henrissat B."/>
            <person name="Ohm R."/>
            <person name="Kuo A."/>
            <person name="Yan J."/>
            <person name="Lipzen A."/>
            <person name="Nolan M."/>
            <person name="Labutti K."/>
            <person name="Barry K."/>
            <person name="Goldstein A."/>
            <person name="Labbe J."/>
            <person name="Schadt C."/>
            <person name="Tuskan G."/>
            <person name="Grigoriev I."/>
            <person name="Martin F."/>
            <person name="Vilgalys R."/>
            <person name="Bonito G."/>
        </authorList>
    </citation>
    <scope>NUCLEOTIDE SEQUENCE [LARGE SCALE GENOMIC DNA]</scope>
    <source>
        <strain evidence="8 9">AG-77</strain>
    </source>
</reference>
<evidence type="ECO:0000256" key="4">
    <source>
        <dbReference type="ARBA" id="ARBA00022989"/>
    </source>
</evidence>
<evidence type="ECO:0000256" key="7">
    <source>
        <dbReference type="SAM" id="Phobius"/>
    </source>
</evidence>
<evidence type="ECO:0000313" key="9">
    <source>
        <dbReference type="Proteomes" id="UP000078512"/>
    </source>
</evidence>
<dbReference type="EMBL" id="KV442122">
    <property type="protein sequence ID" value="OAQ23342.1"/>
    <property type="molecule type" value="Genomic_DNA"/>
</dbReference>